<name>A0A3G2R4Y6_9FIRM</name>
<feature type="binding site" evidence="14">
    <location>
        <begin position="259"/>
        <end position="265"/>
    </location>
    <ligand>
        <name>S-adenosyl-L-methionine</name>
        <dbReference type="ChEBI" id="CHEBI:59789"/>
    </ligand>
</feature>
<comment type="catalytic activity">
    <reaction evidence="13">
        <text>cytidine(967) in 16S rRNA + S-adenosyl-L-methionine = 5-methylcytidine(967) in 16S rRNA + S-adenosyl-L-homocysteine + H(+)</text>
        <dbReference type="Rhea" id="RHEA:42748"/>
        <dbReference type="Rhea" id="RHEA-COMP:10219"/>
        <dbReference type="Rhea" id="RHEA-COMP:10220"/>
        <dbReference type="ChEBI" id="CHEBI:15378"/>
        <dbReference type="ChEBI" id="CHEBI:57856"/>
        <dbReference type="ChEBI" id="CHEBI:59789"/>
        <dbReference type="ChEBI" id="CHEBI:74483"/>
        <dbReference type="ChEBI" id="CHEBI:82748"/>
        <dbReference type="EC" id="2.1.1.176"/>
    </reaction>
</comment>
<dbReference type="InterPro" id="IPR035926">
    <property type="entry name" value="NusB-like_sf"/>
</dbReference>
<keyword evidence="5" id="KW-0963">Cytoplasm</keyword>
<dbReference type="GO" id="GO:0006355">
    <property type="term" value="P:regulation of DNA-templated transcription"/>
    <property type="evidence" value="ECO:0007669"/>
    <property type="project" value="InterPro"/>
</dbReference>
<feature type="binding site" evidence="14">
    <location>
        <position position="310"/>
    </location>
    <ligand>
        <name>S-adenosyl-L-methionine</name>
        <dbReference type="ChEBI" id="CHEBI:59789"/>
    </ligand>
</feature>
<dbReference type="InterPro" id="IPR011023">
    <property type="entry name" value="Nop2p"/>
</dbReference>
<dbReference type="PANTHER" id="PTHR22807">
    <property type="entry name" value="NOP2 YEAST -RELATED NOL1/NOP2/FMU SUN DOMAIN-CONTAINING"/>
    <property type="match status" value="1"/>
</dbReference>
<keyword evidence="10 14" id="KW-0694">RNA-binding</keyword>
<proteinExistence type="inferred from homology"/>
<dbReference type="InterPro" id="IPR029063">
    <property type="entry name" value="SAM-dependent_MTases_sf"/>
</dbReference>
<evidence type="ECO:0000313" key="16">
    <source>
        <dbReference type="EMBL" id="AYO30405.1"/>
    </source>
</evidence>
<dbReference type="InterPro" id="IPR054728">
    <property type="entry name" value="RsmB-like_ferredoxin"/>
</dbReference>
<dbReference type="Gene3D" id="3.40.50.150">
    <property type="entry name" value="Vaccinia Virus protein VP39"/>
    <property type="match status" value="1"/>
</dbReference>
<dbReference type="GO" id="GO:0008649">
    <property type="term" value="F:rRNA methyltransferase activity"/>
    <property type="evidence" value="ECO:0007669"/>
    <property type="project" value="InterPro"/>
</dbReference>
<feature type="binding site" evidence="14">
    <location>
        <position position="283"/>
    </location>
    <ligand>
        <name>S-adenosyl-L-methionine</name>
        <dbReference type="ChEBI" id="CHEBI:59789"/>
    </ligand>
</feature>
<dbReference type="GO" id="GO:0003723">
    <property type="term" value="F:RNA binding"/>
    <property type="evidence" value="ECO:0007669"/>
    <property type="project" value="UniProtKB-UniRule"/>
</dbReference>
<dbReference type="Gene3D" id="1.10.940.10">
    <property type="entry name" value="NusB-like"/>
    <property type="match status" value="1"/>
</dbReference>
<dbReference type="InterPro" id="IPR049560">
    <property type="entry name" value="MeTrfase_RsmB-F_NOP2_cat"/>
</dbReference>
<dbReference type="Gene3D" id="3.30.70.1170">
    <property type="entry name" value="Sun protein, domain 3"/>
    <property type="match status" value="1"/>
</dbReference>
<gene>
    <name evidence="16" type="primary">rsmB</name>
    <name evidence="16" type="ORF">D2962_07015</name>
</gene>
<dbReference type="Proteomes" id="UP000280960">
    <property type="component" value="Chromosome"/>
</dbReference>
<accession>A0A3G2R4Y6</accession>
<evidence type="ECO:0000256" key="11">
    <source>
        <dbReference type="ARBA" id="ARBA00030399"/>
    </source>
</evidence>
<dbReference type="NCBIfam" id="TIGR00446">
    <property type="entry name" value="nop2p"/>
    <property type="match status" value="1"/>
</dbReference>
<dbReference type="NCBIfam" id="TIGR00563">
    <property type="entry name" value="rsmB"/>
    <property type="match status" value="1"/>
</dbReference>
<dbReference type="EC" id="2.1.1.176" evidence="4"/>
<keyword evidence="17" id="KW-1185">Reference proteome</keyword>
<evidence type="ECO:0000256" key="12">
    <source>
        <dbReference type="ARBA" id="ARBA00031088"/>
    </source>
</evidence>
<dbReference type="Pfam" id="PF22458">
    <property type="entry name" value="RsmF-B_ferredox"/>
    <property type="match status" value="1"/>
</dbReference>
<evidence type="ECO:0000256" key="3">
    <source>
        <dbReference type="ARBA" id="ARBA00007494"/>
    </source>
</evidence>
<dbReference type="Pfam" id="PF01189">
    <property type="entry name" value="Methyltr_RsmB-F"/>
    <property type="match status" value="1"/>
</dbReference>
<dbReference type="InterPro" id="IPR018314">
    <property type="entry name" value="RsmB/NOL1/NOP2-like_CS"/>
</dbReference>
<dbReference type="PRINTS" id="PR02008">
    <property type="entry name" value="RCMTFAMILY"/>
</dbReference>
<dbReference type="InterPro" id="IPR001678">
    <property type="entry name" value="MeTrfase_RsmB-F_NOP2_dom"/>
</dbReference>
<dbReference type="EMBL" id="CP033169">
    <property type="protein sequence ID" value="AYO30405.1"/>
    <property type="molecule type" value="Genomic_DNA"/>
</dbReference>
<keyword evidence="8 14" id="KW-0808">Transferase</keyword>
<dbReference type="Pfam" id="PF01029">
    <property type="entry name" value="NusB"/>
    <property type="match status" value="1"/>
</dbReference>
<dbReference type="PROSITE" id="PS51686">
    <property type="entry name" value="SAM_MT_RSMB_NOP"/>
    <property type="match status" value="1"/>
</dbReference>
<evidence type="ECO:0000313" key="17">
    <source>
        <dbReference type="Proteomes" id="UP000280960"/>
    </source>
</evidence>
<evidence type="ECO:0000256" key="14">
    <source>
        <dbReference type="PROSITE-ProRule" id="PRU01023"/>
    </source>
</evidence>
<dbReference type="SUPFAM" id="SSF48013">
    <property type="entry name" value="NusB-like"/>
    <property type="match status" value="1"/>
</dbReference>
<evidence type="ECO:0000256" key="4">
    <source>
        <dbReference type="ARBA" id="ARBA00012140"/>
    </source>
</evidence>
<dbReference type="InterPro" id="IPR004573">
    <property type="entry name" value="rRNA_ssu_MeTfrase_B"/>
</dbReference>
<organism evidence="16 17">
    <name type="scientific">Biomaibacter acetigenes</name>
    <dbReference type="NCBI Taxonomy" id="2316383"/>
    <lineage>
        <taxon>Bacteria</taxon>
        <taxon>Bacillati</taxon>
        <taxon>Bacillota</taxon>
        <taxon>Clostridia</taxon>
        <taxon>Thermosediminibacterales</taxon>
        <taxon>Tepidanaerobacteraceae</taxon>
        <taxon>Biomaibacter</taxon>
    </lineage>
</organism>
<dbReference type="AlphaFoldDB" id="A0A3G2R4Y6"/>
<evidence type="ECO:0000256" key="6">
    <source>
        <dbReference type="ARBA" id="ARBA00022552"/>
    </source>
</evidence>
<dbReference type="InterPro" id="IPR006027">
    <property type="entry name" value="NusB_RsmB_TIM44"/>
</dbReference>
<keyword evidence="9 14" id="KW-0949">S-adenosyl-L-methionine</keyword>
<dbReference type="PANTHER" id="PTHR22807:SF53">
    <property type="entry name" value="RIBOSOMAL RNA SMALL SUBUNIT METHYLTRANSFERASE B-RELATED"/>
    <property type="match status" value="1"/>
</dbReference>
<protein>
    <recommendedName>
        <fullName evidence="4">16S rRNA (cytosine(967)-C(5))-methyltransferase</fullName>
        <ecNumber evidence="4">2.1.1.176</ecNumber>
    </recommendedName>
    <alternativeName>
        <fullName evidence="11">16S rRNA m5C967 methyltransferase</fullName>
    </alternativeName>
    <alternativeName>
        <fullName evidence="12">rRNA (cytosine-C(5)-)-methyltransferase RsmB</fullName>
    </alternativeName>
</protein>
<evidence type="ECO:0000256" key="8">
    <source>
        <dbReference type="ARBA" id="ARBA00022679"/>
    </source>
</evidence>
<dbReference type="NCBIfam" id="NF011494">
    <property type="entry name" value="PRK14902.1"/>
    <property type="match status" value="1"/>
</dbReference>
<evidence type="ECO:0000256" key="9">
    <source>
        <dbReference type="ARBA" id="ARBA00022691"/>
    </source>
</evidence>
<comment type="similarity">
    <text evidence="3 14">Belongs to the class I-like SAM-binding methyltransferase superfamily. RsmB/NOP family.</text>
</comment>
<dbReference type="KEGG" id="bacg:D2962_07015"/>
<keyword evidence="6" id="KW-0698">rRNA processing</keyword>
<dbReference type="InterPro" id="IPR023267">
    <property type="entry name" value="RCMT"/>
</dbReference>
<evidence type="ECO:0000256" key="10">
    <source>
        <dbReference type="ARBA" id="ARBA00022884"/>
    </source>
</evidence>
<evidence type="ECO:0000259" key="15">
    <source>
        <dbReference type="PROSITE" id="PS51686"/>
    </source>
</evidence>
<comment type="subcellular location">
    <subcellularLocation>
        <location evidence="2">Cytoplasm</location>
    </subcellularLocation>
</comment>
<sequence length="448" mass="51435">MKNARELAIEILIDSQQGSYSNLALNKYLTQDIPAIDRAFVTELVYGVLKYRMKLDYIISQFSKIELSKMSWPVLNTLRIGIYQLMFLDKVPVFAAVNESVNLAKKMENPGAARFVNAVLRNIVRNKNVITYPDPVRHPQEFLSIYYSFPKWMVERWIKLYGFDFTRDLCEAFNQKPRVCIRINTLKTNKEKLKSTLESEGVKVIPGVMFEEAFYIEDIPQLKQLKSFHDGLFQPQDESSMIAARALGVRSGDMVLDVAAAPGGKTTHIAQIMANKGSITAWDIHPHRVELIKETCRRLGTTIVDAQVRDSRLKDKDMHNKFDKVLVDAPCSGLGVIRRKPDIKWSKKPEDISVLTTEQQRILEVCSQYVKLNGILVYSTCSIEPEENQQIVEAFLENNGNFVYDDMRPYLPEKLAMELKEPYGWIQLYPNIHKVDGFFVARLKRVGK</sequence>
<evidence type="ECO:0000256" key="2">
    <source>
        <dbReference type="ARBA" id="ARBA00004496"/>
    </source>
</evidence>
<reference evidence="16 17" key="1">
    <citation type="submission" date="2018-10" db="EMBL/GenBank/DDBJ databases">
        <authorList>
            <person name="Zhang X."/>
        </authorList>
    </citation>
    <scope>NUCLEOTIDE SEQUENCE [LARGE SCALE GENOMIC DNA]</scope>
    <source>
        <strain evidence="16 17">SK-G1</strain>
    </source>
</reference>
<evidence type="ECO:0000256" key="1">
    <source>
        <dbReference type="ARBA" id="ARBA00002724"/>
    </source>
</evidence>
<feature type="binding site" evidence="14">
    <location>
        <position position="328"/>
    </location>
    <ligand>
        <name>S-adenosyl-L-methionine</name>
        <dbReference type="ChEBI" id="CHEBI:59789"/>
    </ligand>
</feature>
<comment type="function">
    <text evidence="1">Specifically methylates the cytosine at position 967 (m5C967) of 16S rRNA.</text>
</comment>
<dbReference type="FunFam" id="3.40.50.150:FF:000022">
    <property type="entry name" value="Ribosomal RNA small subunit methyltransferase B"/>
    <property type="match status" value="1"/>
</dbReference>
<evidence type="ECO:0000256" key="7">
    <source>
        <dbReference type="ARBA" id="ARBA00022603"/>
    </source>
</evidence>
<feature type="active site" description="Nucleophile" evidence="14">
    <location>
        <position position="381"/>
    </location>
</feature>
<keyword evidence="7 14" id="KW-0489">Methyltransferase</keyword>
<dbReference type="PROSITE" id="PS01153">
    <property type="entry name" value="NOL1_NOP2_SUN"/>
    <property type="match status" value="1"/>
</dbReference>
<feature type="domain" description="SAM-dependent MTase RsmB/NOP-type" evidence="15">
    <location>
        <begin position="169"/>
        <end position="446"/>
    </location>
</feature>
<dbReference type="GO" id="GO:0005737">
    <property type="term" value="C:cytoplasm"/>
    <property type="evidence" value="ECO:0007669"/>
    <property type="project" value="UniProtKB-SubCell"/>
</dbReference>
<evidence type="ECO:0000256" key="5">
    <source>
        <dbReference type="ARBA" id="ARBA00022490"/>
    </source>
</evidence>
<dbReference type="CDD" id="cd02440">
    <property type="entry name" value="AdoMet_MTases"/>
    <property type="match status" value="1"/>
</dbReference>
<dbReference type="SUPFAM" id="SSF53335">
    <property type="entry name" value="S-adenosyl-L-methionine-dependent methyltransferases"/>
    <property type="match status" value="1"/>
</dbReference>
<evidence type="ECO:0000256" key="13">
    <source>
        <dbReference type="ARBA" id="ARBA00047283"/>
    </source>
</evidence>